<evidence type="ECO:0000256" key="6">
    <source>
        <dbReference type="ARBA" id="ARBA00022833"/>
    </source>
</evidence>
<keyword evidence="6" id="KW-0862">Zinc</keyword>
<dbReference type="Gene3D" id="3.30.40.10">
    <property type="entry name" value="Zinc/RING finger domain, C3HC4 (zinc finger)"/>
    <property type="match status" value="1"/>
</dbReference>
<evidence type="ECO:0000256" key="1">
    <source>
        <dbReference type="ARBA" id="ARBA00022679"/>
    </source>
</evidence>
<protein>
    <recommendedName>
        <fullName evidence="7">RING-type domain-containing protein</fullName>
    </recommendedName>
</protein>
<dbReference type="InterPro" id="IPR013083">
    <property type="entry name" value="Znf_RING/FYVE/PHD"/>
</dbReference>
<evidence type="ECO:0000313" key="8">
    <source>
        <dbReference type="EMBL" id="CAK0824977.1"/>
    </source>
</evidence>
<comment type="caution">
    <text evidence="8">The sequence shown here is derived from an EMBL/GenBank/DDBJ whole genome shotgun (WGS) entry which is preliminary data.</text>
</comment>
<evidence type="ECO:0000256" key="3">
    <source>
        <dbReference type="ARBA" id="ARBA00022737"/>
    </source>
</evidence>
<dbReference type="InterPro" id="IPR031127">
    <property type="entry name" value="E3_UB_ligase_RBR"/>
</dbReference>
<proteinExistence type="predicted"/>
<sequence>MPPLPEGPGARLPAGPVSEAWAGEWQAACGHAACEECIRGWVDAQISQCRRRRQLRLRCFGPGCSKALPQQLVLAVSAGARDLADRLEQRFDLERNRLYPAPLQVDCPRPDCVGIGYLGFDTVMCFVCEHQWEPDRHLLKKQLSMHGGCGGGDGCLAQAEAELPETVRRCPRCSVPIEKDGGCDHITCRCGYEFRWSTLELWRPL</sequence>
<accession>A0ABN9S0A5</accession>
<evidence type="ECO:0000259" key="7">
    <source>
        <dbReference type="PROSITE" id="PS51873"/>
    </source>
</evidence>
<reference evidence="8" key="1">
    <citation type="submission" date="2023-10" db="EMBL/GenBank/DDBJ databases">
        <authorList>
            <person name="Chen Y."/>
            <person name="Shah S."/>
            <person name="Dougan E. K."/>
            <person name="Thang M."/>
            <person name="Chan C."/>
        </authorList>
    </citation>
    <scope>NUCLEOTIDE SEQUENCE [LARGE SCALE GENOMIC DNA]</scope>
</reference>
<feature type="domain" description="RING-type" evidence="7">
    <location>
        <begin position="1"/>
        <end position="205"/>
    </location>
</feature>
<dbReference type="PROSITE" id="PS51873">
    <property type="entry name" value="TRIAD"/>
    <property type="match status" value="1"/>
</dbReference>
<dbReference type="PANTHER" id="PTHR11685">
    <property type="entry name" value="RBR FAMILY RING FINGER AND IBR DOMAIN-CONTAINING"/>
    <property type="match status" value="1"/>
</dbReference>
<dbReference type="InterPro" id="IPR044066">
    <property type="entry name" value="TRIAD_supradom"/>
</dbReference>
<evidence type="ECO:0000256" key="4">
    <source>
        <dbReference type="ARBA" id="ARBA00022771"/>
    </source>
</evidence>
<dbReference type="SUPFAM" id="SSF57850">
    <property type="entry name" value="RING/U-box"/>
    <property type="match status" value="2"/>
</dbReference>
<gene>
    <name evidence="8" type="ORF">PCOR1329_LOCUS25229</name>
</gene>
<keyword evidence="5" id="KW-0833">Ubl conjugation pathway</keyword>
<name>A0ABN9S0A5_9DINO</name>
<dbReference type="Proteomes" id="UP001189429">
    <property type="component" value="Unassembled WGS sequence"/>
</dbReference>
<dbReference type="Gene3D" id="1.20.120.1750">
    <property type="match status" value="1"/>
</dbReference>
<keyword evidence="3" id="KW-0677">Repeat</keyword>
<evidence type="ECO:0000256" key="5">
    <source>
        <dbReference type="ARBA" id="ARBA00022786"/>
    </source>
</evidence>
<dbReference type="CDD" id="cd20336">
    <property type="entry name" value="Rcat_RBR"/>
    <property type="match status" value="1"/>
</dbReference>
<organism evidence="8 9">
    <name type="scientific">Prorocentrum cordatum</name>
    <dbReference type="NCBI Taxonomy" id="2364126"/>
    <lineage>
        <taxon>Eukaryota</taxon>
        <taxon>Sar</taxon>
        <taxon>Alveolata</taxon>
        <taxon>Dinophyceae</taxon>
        <taxon>Prorocentrales</taxon>
        <taxon>Prorocentraceae</taxon>
        <taxon>Prorocentrum</taxon>
    </lineage>
</organism>
<keyword evidence="4" id="KW-0863">Zinc-finger</keyword>
<evidence type="ECO:0000256" key="2">
    <source>
        <dbReference type="ARBA" id="ARBA00022723"/>
    </source>
</evidence>
<evidence type="ECO:0000313" key="9">
    <source>
        <dbReference type="Proteomes" id="UP001189429"/>
    </source>
</evidence>
<keyword evidence="2" id="KW-0479">Metal-binding</keyword>
<dbReference type="Pfam" id="PF22191">
    <property type="entry name" value="IBR_1"/>
    <property type="match status" value="1"/>
</dbReference>
<keyword evidence="9" id="KW-1185">Reference proteome</keyword>
<keyword evidence="1" id="KW-0808">Transferase</keyword>
<dbReference type="EMBL" id="CAUYUJ010008791">
    <property type="protein sequence ID" value="CAK0824977.1"/>
    <property type="molecule type" value="Genomic_DNA"/>
</dbReference>